<dbReference type="Proteomes" id="UP001484239">
    <property type="component" value="Unassembled WGS sequence"/>
</dbReference>
<dbReference type="EMBL" id="JBBHLI010000004">
    <property type="protein sequence ID" value="MEK9500975.1"/>
    <property type="molecule type" value="Genomic_DNA"/>
</dbReference>
<sequence>MNDTTPNRQTFVVGRLDRRTTEVQLVTPEKAPFPGPWSLKAVVRDRRPDLRIVR</sequence>
<evidence type="ECO:0000313" key="1">
    <source>
        <dbReference type="EMBL" id="MEK9500975.1"/>
    </source>
</evidence>
<reference evidence="1 2" key="1">
    <citation type="submission" date="2024-02" db="EMBL/GenBank/DDBJ databases">
        <title>A novel Gemmatimonadota bacterium.</title>
        <authorList>
            <person name="Du Z.-J."/>
            <person name="Ye Y.-Q."/>
        </authorList>
    </citation>
    <scope>NUCLEOTIDE SEQUENCE [LARGE SCALE GENOMIC DNA]</scope>
    <source>
        <strain evidence="1 2">DH-20</strain>
    </source>
</reference>
<evidence type="ECO:0000313" key="2">
    <source>
        <dbReference type="Proteomes" id="UP001484239"/>
    </source>
</evidence>
<dbReference type="RefSeq" id="WP_405276913.1">
    <property type="nucleotide sequence ID" value="NZ_CP144380.1"/>
</dbReference>
<accession>A0ABU9EBP1</accession>
<protein>
    <submittedName>
        <fullName evidence="1">Uncharacterized protein</fullName>
    </submittedName>
</protein>
<keyword evidence="2" id="KW-1185">Reference proteome</keyword>
<comment type="caution">
    <text evidence="1">The sequence shown here is derived from an EMBL/GenBank/DDBJ whole genome shotgun (WGS) entry which is preliminary data.</text>
</comment>
<organism evidence="1 2">
    <name type="scientific">Gaopeijia maritima</name>
    <dbReference type="NCBI Taxonomy" id="3119007"/>
    <lineage>
        <taxon>Bacteria</taxon>
        <taxon>Pseudomonadati</taxon>
        <taxon>Gemmatimonadota</taxon>
        <taxon>Longimicrobiia</taxon>
        <taxon>Gaopeijiales</taxon>
        <taxon>Gaopeijiaceae</taxon>
        <taxon>Gaopeijia</taxon>
    </lineage>
</organism>
<gene>
    <name evidence="1" type="ORF">WI372_08305</name>
</gene>
<proteinExistence type="predicted"/>
<name>A0ABU9EBP1_9BACT</name>